<keyword evidence="2" id="KW-1185">Reference proteome</keyword>
<proteinExistence type="predicted"/>
<accession>A0A1E1F8F7</accession>
<sequence>MLPDRYPAQFAQDIFAITTGKASDKNTAIALTDREAWCAISMRRAQAHGGAAMPGATESTYEIDEFLGWSSGCKRHGIPPACMPLPLSLFLPAIRSRSICAPGCVRGSRKRE</sequence>
<evidence type="ECO:0000313" key="1">
    <source>
        <dbReference type="EMBL" id="BAV66804.1"/>
    </source>
</evidence>
<name>A0A1E1F8F7_9SPHN</name>
<evidence type="ECO:0000313" key="2">
    <source>
        <dbReference type="Proteomes" id="UP000218272"/>
    </source>
</evidence>
<gene>
    <name evidence="1" type="ORF">SCLO_3001370</name>
</gene>
<keyword evidence="1" id="KW-0614">Plasmid</keyword>
<geneLocation type="plasmid" evidence="2">
    <name>psclo_3 dna</name>
</geneLocation>
<dbReference type="AlphaFoldDB" id="A0A1E1F8F7"/>
<organism evidence="1 2">
    <name type="scientific">Sphingobium cloacae</name>
    <dbReference type="NCBI Taxonomy" id="120107"/>
    <lineage>
        <taxon>Bacteria</taxon>
        <taxon>Pseudomonadati</taxon>
        <taxon>Pseudomonadota</taxon>
        <taxon>Alphaproteobacteria</taxon>
        <taxon>Sphingomonadales</taxon>
        <taxon>Sphingomonadaceae</taxon>
        <taxon>Sphingobium</taxon>
    </lineage>
</organism>
<dbReference type="KEGG" id="sclo:SCLO_3001370"/>
<reference evidence="1 2" key="1">
    <citation type="submission" date="2016-10" db="EMBL/GenBank/DDBJ databases">
        <title>Complete Genome Sequence of the Nonylphenol-Degrading Bacterium Sphingobium cloacae JCM 10874T.</title>
        <authorList>
            <person name="Ootsuka M."/>
            <person name="Nishizawa T."/>
            <person name="Ohta H."/>
        </authorList>
    </citation>
    <scope>NUCLEOTIDE SEQUENCE [LARGE SCALE GENOMIC DNA]</scope>
    <source>
        <strain evidence="1 2">JCM 10874</strain>
        <plasmid evidence="2">psclo_3 dna</plasmid>
    </source>
</reference>
<protein>
    <submittedName>
        <fullName evidence="1">Uncharacterized protein</fullName>
    </submittedName>
</protein>
<dbReference type="Proteomes" id="UP000218272">
    <property type="component" value="Plasmid pSCLO_3"/>
</dbReference>
<dbReference type="EMBL" id="AP017657">
    <property type="protein sequence ID" value="BAV66804.1"/>
    <property type="molecule type" value="Genomic_DNA"/>
</dbReference>